<dbReference type="PANTHER" id="PTHR11596:SF91">
    <property type="entry name" value="ALKALINE PHOSPHATASE-RELATED"/>
    <property type="match status" value="1"/>
</dbReference>
<dbReference type="KEGG" id="mde:101897625"/>
<dbReference type="Gene3D" id="3.40.720.10">
    <property type="entry name" value="Alkaline Phosphatase, subunit A"/>
    <property type="match status" value="1"/>
</dbReference>
<keyword evidence="6 8" id="KW-0460">Magnesium</keyword>
<feature type="binding site" evidence="8">
    <location>
        <position position="414"/>
    </location>
    <ligand>
        <name>Zn(2+)</name>
        <dbReference type="ChEBI" id="CHEBI:29105"/>
        <label>2</label>
    </ligand>
</feature>
<evidence type="ECO:0000256" key="4">
    <source>
        <dbReference type="ARBA" id="ARBA00022801"/>
    </source>
</evidence>
<dbReference type="PANTHER" id="PTHR11596">
    <property type="entry name" value="ALKALINE PHOSPHATASE"/>
    <property type="match status" value="1"/>
</dbReference>
<dbReference type="PRINTS" id="PR00113">
    <property type="entry name" value="ALKPHPHTASE"/>
</dbReference>
<evidence type="ECO:0000256" key="6">
    <source>
        <dbReference type="ARBA" id="ARBA00022842"/>
    </source>
</evidence>
<dbReference type="Pfam" id="PF00245">
    <property type="entry name" value="Alk_phosphatase"/>
    <property type="match status" value="1"/>
</dbReference>
<dbReference type="Proteomes" id="UP001652621">
    <property type="component" value="Unplaced"/>
</dbReference>
<proteinExistence type="inferred from homology"/>
<dbReference type="OrthoDB" id="5818554at2759"/>
<keyword evidence="11" id="KW-0732">Signal</keyword>
<feature type="binding site" evidence="8">
    <location>
        <position position="211"/>
    </location>
    <ligand>
        <name>Mg(2+)</name>
        <dbReference type="ChEBI" id="CHEBI:18420"/>
    </ligand>
</feature>
<organism evidence="12 13">
    <name type="scientific">Musca domestica</name>
    <name type="common">House fly</name>
    <dbReference type="NCBI Taxonomy" id="7370"/>
    <lineage>
        <taxon>Eukaryota</taxon>
        <taxon>Metazoa</taxon>
        <taxon>Ecdysozoa</taxon>
        <taxon>Arthropoda</taxon>
        <taxon>Hexapoda</taxon>
        <taxon>Insecta</taxon>
        <taxon>Pterygota</taxon>
        <taxon>Neoptera</taxon>
        <taxon>Endopterygota</taxon>
        <taxon>Diptera</taxon>
        <taxon>Brachycera</taxon>
        <taxon>Muscomorpha</taxon>
        <taxon>Muscoidea</taxon>
        <taxon>Muscidae</taxon>
        <taxon>Musca</taxon>
    </lineage>
</organism>
<dbReference type="RefSeq" id="XP_005180904.3">
    <property type="nucleotide sequence ID" value="XM_005180847.4"/>
</dbReference>
<gene>
    <name evidence="13" type="primary">LOC101897625</name>
</gene>
<feature type="binding site" evidence="8">
    <location>
        <position position="376"/>
    </location>
    <ligand>
        <name>Zn(2+)</name>
        <dbReference type="ChEBI" id="CHEBI:29105"/>
        <label>2</label>
    </ligand>
</feature>
<sequence length="538" mass="58735">MSKILFLKLLFIFLIITLASGRIVDDISFHNPQNLAGQMVKTRNSISVEKVGVNKPTPEEEKDPEFWRSVAREQVLRNLEKQKLNVNKAKNIIMFLGDGMSLSTVAAARMLKGQRKNHTGEEDSLSFEKFPHAAFSKTYCANAQVADSACTATAYLCGVKGNIVTIGVSANVEYNNCSASMDPANQVSSIAAWAQKAGKSTGFITTTTLTHASPSGTYAHVANRLYESDADVMSFGQDPATCMDMAHQLVTQEPGRNFNIMMGGGMAKFLPKNIKDFHGNNGIREDGRNLLSTWQAMHPGGVFVSNREELLNVNTSNVSHIMGIFNTKAMDYYAVSDKSQQPSLAEMTETALNLLQRNEKGYFIFIEGGHIDTAHHENKAGISLDETLEFDKAIQLARDMTDPEETLIVVTADHGHGLTINGYPGRGTSILGLNQHDLGADGLKYSTLSYALGPQQFIDEHGQRVDLDGIPRDIDSIYPSYVKSNDGHHSGEDVGVFASGPFDHLFTGVLEQNAIPHLMAYAACIGDGLTMCDDNVEE</sequence>
<dbReference type="SMART" id="SM00098">
    <property type="entry name" value="alkPPc"/>
    <property type="match status" value="1"/>
</dbReference>
<evidence type="ECO:0000256" key="5">
    <source>
        <dbReference type="ARBA" id="ARBA00022833"/>
    </source>
</evidence>
<evidence type="ECO:0000256" key="1">
    <source>
        <dbReference type="ARBA" id="ARBA00005984"/>
    </source>
</evidence>
<name>A0A9J7I1F2_MUSDO</name>
<evidence type="ECO:0000256" key="3">
    <source>
        <dbReference type="ARBA" id="ARBA00022723"/>
    </source>
</evidence>
<feature type="binding site" evidence="8">
    <location>
        <position position="413"/>
    </location>
    <ligand>
        <name>Zn(2+)</name>
        <dbReference type="ChEBI" id="CHEBI:29105"/>
        <label>2</label>
    </ligand>
</feature>
<dbReference type="InterPro" id="IPR017850">
    <property type="entry name" value="Alkaline_phosphatase_core_sf"/>
</dbReference>
<evidence type="ECO:0000256" key="11">
    <source>
        <dbReference type="SAM" id="SignalP"/>
    </source>
</evidence>
<accession>A0A9J7I1F2</accession>
<feature type="active site" description="Phosphoserine intermediate" evidence="7">
    <location>
        <position position="148"/>
    </location>
</feature>
<dbReference type="SUPFAM" id="SSF53649">
    <property type="entry name" value="Alkaline phosphatase-like"/>
    <property type="match status" value="1"/>
</dbReference>
<feature type="chain" id="PRO_5046412215" description="Alkaline phosphatase" evidence="11">
    <location>
        <begin position="22"/>
        <end position="538"/>
    </location>
</feature>
<dbReference type="GO" id="GO:0098552">
    <property type="term" value="C:side of membrane"/>
    <property type="evidence" value="ECO:0007669"/>
    <property type="project" value="UniProtKB-KW"/>
</dbReference>
<keyword evidence="4 10" id="KW-0378">Hydrolase</keyword>
<comment type="cofactor">
    <cofactor evidence="8">
        <name>Zn(2+)</name>
        <dbReference type="ChEBI" id="CHEBI:29105"/>
    </cofactor>
    <text evidence="8">Binds 2 Zn(2+) ions.</text>
</comment>
<comment type="catalytic activity">
    <reaction evidence="10">
        <text>a phosphate monoester + H2O = an alcohol + phosphate</text>
        <dbReference type="Rhea" id="RHEA:15017"/>
        <dbReference type="ChEBI" id="CHEBI:15377"/>
        <dbReference type="ChEBI" id="CHEBI:30879"/>
        <dbReference type="ChEBI" id="CHEBI:43474"/>
        <dbReference type="ChEBI" id="CHEBI:67140"/>
        <dbReference type="EC" id="3.1.3.1"/>
    </reaction>
</comment>
<evidence type="ECO:0000313" key="13">
    <source>
        <dbReference type="RefSeq" id="XP_005180904.3"/>
    </source>
</evidence>
<feature type="binding site" evidence="8">
    <location>
        <position position="372"/>
    </location>
    <ligand>
        <name>Zn(2+)</name>
        <dbReference type="ChEBI" id="CHEBI:29105"/>
        <label>2</label>
    </ligand>
</feature>
<dbReference type="GO" id="GO:0046872">
    <property type="term" value="F:metal ion binding"/>
    <property type="evidence" value="ECO:0007669"/>
    <property type="project" value="UniProtKB-KW"/>
</dbReference>
<keyword evidence="5 8" id="KW-0862">Zinc</keyword>
<feature type="binding site" evidence="8">
    <location>
        <position position="98"/>
    </location>
    <ligand>
        <name>Zn(2+)</name>
        <dbReference type="ChEBI" id="CHEBI:29105"/>
        <label>2</label>
    </ligand>
</feature>
<comment type="cofactor">
    <cofactor evidence="8">
        <name>Mg(2+)</name>
        <dbReference type="ChEBI" id="CHEBI:18420"/>
    </cofactor>
    <text evidence="8">Binds 1 Mg(2+) ion.</text>
</comment>
<evidence type="ECO:0000256" key="10">
    <source>
        <dbReference type="RuleBase" id="RU003947"/>
    </source>
</evidence>
<evidence type="ECO:0000256" key="2">
    <source>
        <dbReference type="ARBA" id="ARBA00012647"/>
    </source>
</evidence>
<feature type="binding site" evidence="8">
    <location>
        <position position="213"/>
    </location>
    <ligand>
        <name>Mg(2+)</name>
        <dbReference type="ChEBI" id="CHEBI:18420"/>
    </ligand>
</feature>
<dbReference type="CDD" id="cd16012">
    <property type="entry name" value="ALP"/>
    <property type="match status" value="1"/>
</dbReference>
<evidence type="ECO:0000256" key="9">
    <source>
        <dbReference type="RuleBase" id="RU003946"/>
    </source>
</evidence>
<dbReference type="GO" id="GO:0004035">
    <property type="term" value="F:alkaline phosphatase activity"/>
    <property type="evidence" value="ECO:0007669"/>
    <property type="project" value="UniProtKB-EC"/>
</dbReference>
<keyword evidence="12" id="KW-1185">Reference proteome</keyword>
<dbReference type="PROSITE" id="PS00123">
    <property type="entry name" value="ALKALINE_PHOSPHATASE"/>
    <property type="match status" value="1"/>
</dbReference>
<feature type="binding site" evidence="8">
    <location>
        <position position="489"/>
    </location>
    <ligand>
        <name>Zn(2+)</name>
        <dbReference type="ChEBI" id="CHEBI:29105"/>
        <label>2</label>
    </ligand>
</feature>
<evidence type="ECO:0000256" key="7">
    <source>
        <dbReference type="PIRSR" id="PIRSR601952-1"/>
    </source>
</evidence>
<dbReference type="InterPro" id="IPR018299">
    <property type="entry name" value="Alkaline_phosphatase_AS"/>
</dbReference>
<evidence type="ECO:0000313" key="12">
    <source>
        <dbReference type="Proteomes" id="UP001652621"/>
    </source>
</evidence>
<dbReference type="GeneID" id="101897625"/>
<comment type="similarity">
    <text evidence="1 9">Belongs to the alkaline phosphatase family.</text>
</comment>
<dbReference type="GO" id="GO:0005886">
    <property type="term" value="C:plasma membrane"/>
    <property type="evidence" value="ECO:0007669"/>
    <property type="project" value="UniProtKB-SubCell"/>
</dbReference>
<feature type="binding site" evidence="8">
    <location>
        <position position="98"/>
    </location>
    <ligand>
        <name>Mg(2+)</name>
        <dbReference type="ChEBI" id="CHEBI:18420"/>
    </ligand>
</feature>
<dbReference type="EC" id="3.1.3.1" evidence="2 10"/>
<feature type="binding site" evidence="8">
    <location>
        <position position="367"/>
    </location>
    <ligand>
        <name>Mg(2+)</name>
        <dbReference type="ChEBI" id="CHEBI:18420"/>
    </ligand>
</feature>
<keyword evidence="3 8" id="KW-0479">Metal-binding</keyword>
<dbReference type="InterPro" id="IPR001952">
    <property type="entry name" value="Alkaline_phosphatase"/>
</dbReference>
<reference evidence="13" key="1">
    <citation type="submission" date="2025-08" db="UniProtKB">
        <authorList>
            <consortium name="RefSeq"/>
        </authorList>
    </citation>
    <scope>IDENTIFICATION</scope>
    <source>
        <strain evidence="13">Aabys</strain>
        <tissue evidence="13">Whole body</tissue>
    </source>
</reference>
<dbReference type="AlphaFoldDB" id="A0A9J7I1F2"/>
<feature type="signal peptide" evidence="11">
    <location>
        <begin position="1"/>
        <end position="21"/>
    </location>
</feature>
<protein>
    <recommendedName>
        <fullName evidence="2 10">Alkaline phosphatase</fullName>
        <ecNumber evidence="2 10">3.1.3.1</ecNumber>
    </recommendedName>
</protein>
<dbReference type="VEuPathDB" id="VectorBase:MDOMA2_002615"/>
<evidence type="ECO:0000256" key="8">
    <source>
        <dbReference type="PIRSR" id="PIRSR601952-2"/>
    </source>
</evidence>